<evidence type="ECO:0000313" key="2">
    <source>
        <dbReference type="Proteomes" id="UP000034701"/>
    </source>
</evidence>
<proteinExistence type="predicted"/>
<evidence type="ECO:0000313" key="1">
    <source>
        <dbReference type="EMBL" id="KKQ30119.1"/>
    </source>
</evidence>
<organism evidence="1 2">
    <name type="scientific">Candidatus Nomurabacteria bacterium GW2011_GWA1_37_20</name>
    <dbReference type="NCBI Taxonomy" id="1618729"/>
    <lineage>
        <taxon>Bacteria</taxon>
        <taxon>Candidatus Nomuraibacteriota</taxon>
    </lineage>
</organism>
<sequence length="419" mass="48673">MVWQYYKKMTIEELKIQISDIVKTLKREKKQHLAECIEKNWNKTAAAYSKELNSWEPSRPMEKELHSSFEKELERLGIIDSLKIKILHSLQKKRVLQTAPHLVATESPRMFCINWLGSLGVKIPDFYVIAMFSGIPFSNNSHPGRINRKDGSINLFPSNIQDGLVFRSTIQNKLIESRKKIPAQINKLLPRAVAGESYTKWALLVCQKIESEILKKENLVFIDINEVVSNYLIRVLRNTNHIFHKIFFDLKTRCEFMETFRDESIFNCAVMNGKYEKMENMIFSVNSLKSKHKEILLADPKILISELENTRICPGLILSFMAIAFLNEFKCFGSFAQVEYLPLYQEKLAKLKFMKEFDIKKIPTANLTTGIFPDAVNFYPVDIIIDTGNDKLKQKEKILLGELWLPMKDKLINGRQNKK</sequence>
<name>A0A0G0J107_9BACT</name>
<comment type="caution">
    <text evidence="1">The sequence shown here is derived from an EMBL/GenBank/DDBJ whole genome shotgun (WGS) entry which is preliminary data.</text>
</comment>
<dbReference type="EMBL" id="LBTA01000049">
    <property type="protein sequence ID" value="KKQ30119.1"/>
    <property type="molecule type" value="Genomic_DNA"/>
</dbReference>
<reference evidence="1 2" key="1">
    <citation type="journal article" date="2015" name="Nature">
        <title>rRNA introns, odd ribosomes, and small enigmatic genomes across a large radiation of phyla.</title>
        <authorList>
            <person name="Brown C.T."/>
            <person name="Hug L.A."/>
            <person name="Thomas B.C."/>
            <person name="Sharon I."/>
            <person name="Castelle C.J."/>
            <person name="Singh A."/>
            <person name="Wilkins M.J."/>
            <person name="Williams K.H."/>
            <person name="Banfield J.F."/>
        </authorList>
    </citation>
    <scope>NUCLEOTIDE SEQUENCE [LARGE SCALE GENOMIC DNA]</scope>
</reference>
<dbReference type="Proteomes" id="UP000034701">
    <property type="component" value="Unassembled WGS sequence"/>
</dbReference>
<protein>
    <submittedName>
        <fullName evidence="1">Uncharacterized protein</fullName>
    </submittedName>
</protein>
<dbReference type="AlphaFoldDB" id="A0A0G0J107"/>
<gene>
    <name evidence="1" type="ORF">US45_C0049G0004</name>
</gene>
<accession>A0A0G0J107</accession>